<sequence length="116" mass="11543">MAAVVYTLVALSVAGVAAAAGERGGEQPLSRIGIHLTTFAIQPGASINTSQLLLGLEWRRSAGTRAAGTASAGGSSFTATAAAVVVEALATAESAARSSARTTTSVAARWTLRSRG</sequence>
<keyword evidence="1" id="KW-0732">Signal</keyword>
<name>A0A6G1DQW6_9ORYZ</name>
<dbReference type="Proteomes" id="UP000479710">
    <property type="component" value="Unassembled WGS sequence"/>
</dbReference>
<accession>A0A6G1DQW6</accession>
<evidence type="ECO:0000313" key="3">
    <source>
        <dbReference type="Proteomes" id="UP000479710"/>
    </source>
</evidence>
<feature type="chain" id="PRO_5026235953" evidence="1">
    <location>
        <begin position="19"/>
        <end position="116"/>
    </location>
</feature>
<gene>
    <name evidence="2" type="ORF">E2562_034602</name>
</gene>
<reference evidence="2 3" key="1">
    <citation type="submission" date="2019-11" db="EMBL/GenBank/DDBJ databases">
        <title>Whole genome sequence of Oryza granulata.</title>
        <authorList>
            <person name="Li W."/>
        </authorList>
    </citation>
    <scope>NUCLEOTIDE SEQUENCE [LARGE SCALE GENOMIC DNA]</scope>
    <source>
        <strain evidence="3">cv. Menghai</strain>
        <tissue evidence="2">Leaf</tissue>
    </source>
</reference>
<keyword evidence="3" id="KW-1185">Reference proteome</keyword>
<organism evidence="2 3">
    <name type="scientific">Oryza meyeriana var. granulata</name>
    <dbReference type="NCBI Taxonomy" id="110450"/>
    <lineage>
        <taxon>Eukaryota</taxon>
        <taxon>Viridiplantae</taxon>
        <taxon>Streptophyta</taxon>
        <taxon>Embryophyta</taxon>
        <taxon>Tracheophyta</taxon>
        <taxon>Spermatophyta</taxon>
        <taxon>Magnoliopsida</taxon>
        <taxon>Liliopsida</taxon>
        <taxon>Poales</taxon>
        <taxon>Poaceae</taxon>
        <taxon>BOP clade</taxon>
        <taxon>Oryzoideae</taxon>
        <taxon>Oryzeae</taxon>
        <taxon>Oryzinae</taxon>
        <taxon>Oryza</taxon>
        <taxon>Oryza meyeriana</taxon>
    </lineage>
</organism>
<evidence type="ECO:0000313" key="2">
    <source>
        <dbReference type="EMBL" id="KAF0915235.1"/>
    </source>
</evidence>
<dbReference type="EMBL" id="SPHZ02000006">
    <property type="protein sequence ID" value="KAF0915235.1"/>
    <property type="molecule type" value="Genomic_DNA"/>
</dbReference>
<comment type="caution">
    <text evidence="2">The sequence shown here is derived from an EMBL/GenBank/DDBJ whole genome shotgun (WGS) entry which is preliminary data.</text>
</comment>
<protein>
    <submittedName>
        <fullName evidence="2">Uncharacterized protein</fullName>
    </submittedName>
</protein>
<evidence type="ECO:0000256" key="1">
    <source>
        <dbReference type="SAM" id="SignalP"/>
    </source>
</evidence>
<feature type="signal peptide" evidence="1">
    <location>
        <begin position="1"/>
        <end position="18"/>
    </location>
</feature>
<dbReference type="AlphaFoldDB" id="A0A6G1DQW6"/>
<proteinExistence type="predicted"/>